<evidence type="ECO:0000256" key="1">
    <source>
        <dbReference type="SAM" id="MobiDB-lite"/>
    </source>
</evidence>
<feature type="transmembrane region" description="Helical" evidence="2">
    <location>
        <begin position="376"/>
        <end position="397"/>
    </location>
</feature>
<keyword evidence="2" id="KW-0472">Membrane</keyword>
<feature type="transmembrane region" description="Helical" evidence="2">
    <location>
        <begin position="89"/>
        <end position="107"/>
    </location>
</feature>
<feature type="domain" description="DUF1664" evidence="3">
    <location>
        <begin position="87"/>
        <end position="210"/>
    </location>
</feature>
<gene>
    <name evidence="4" type="ORF">U9M48_041392</name>
</gene>
<keyword evidence="2" id="KW-1133">Transmembrane helix</keyword>
<protein>
    <recommendedName>
        <fullName evidence="3">DUF1664 domain-containing protein</fullName>
    </recommendedName>
</protein>
<dbReference type="PANTHER" id="PTHR47289:SF3">
    <property type="entry name" value="OS01G0112300 PROTEIN"/>
    <property type="match status" value="1"/>
</dbReference>
<evidence type="ECO:0000259" key="3">
    <source>
        <dbReference type="Pfam" id="PF07889"/>
    </source>
</evidence>
<proteinExistence type="predicted"/>
<feature type="compositionally biased region" description="Polar residues" evidence="1">
    <location>
        <begin position="303"/>
        <end position="315"/>
    </location>
</feature>
<name>A0AAQ3UN93_PASNO</name>
<feature type="compositionally biased region" description="Low complexity" evidence="1">
    <location>
        <begin position="316"/>
        <end position="330"/>
    </location>
</feature>
<organism evidence="4 5">
    <name type="scientific">Paspalum notatum var. saurae</name>
    <dbReference type="NCBI Taxonomy" id="547442"/>
    <lineage>
        <taxon>Eukaryota</taxon>
        <taxon>Viridiplantae</taxon>
        <taxon>Streptophyta</taxon>
        <taxon>Embryophyta</taxon>
        <taxon>Tracheophyta</taxon>
        <taxon>Spermatophyta</taxon>
        <taxon>Magnoliopsida</taxon>
        <taxon>Liliopsida</taxon>
        <taxon>Poales</taxon>
        <taxon>Poaceae</taxon>
        <taxon>PACMAD clade</taxon>
        <taxon>Panicoideae</taxon>
        <taxon>Andropogonodae</taxon>
        <taxon>Paspaleae</taxon>
        <taxon>Paspalinae</taxon>
        <taxon>Paspalum</taxon>
    </lineage>
</organism>
<feature type="region of interest" description="Disordered" evidence="1">
    <location>
        <begin position="294"/>
        <end position="370"/>
    </location>
</feature>
<dbReference type="EMBL" id="CP144754">
    <property type="protein sequence ID" value="WVZ95658.1"/>
    <property type="molecule type" value="Genomic_DNA"/>
</dbReference>
<dbReference type="InterPro" id="IPR012458">
    <property type="entry name" value="DUF1664"/>
</dbReference>
<keyword evidence="5" id="KW-1185">Reference proteome</keyword>
<dbReference type="Pfam" id="PF07889">
    <property type="entry name" value="DUF1664"/>
    <property type="match status" value="1"/>
</dbReference>
<dbReference type="PANTHER" id="PTHR47289">
    <property type="entry name" value="TRANSCRIPTION FACTOR, PUTATIVE (DUF1664)-RELATED"/>
    <property type="match status" value="1"/>
</dbReference>
<evidence type="ECO:0000313" key="5">
    <source>
        <dbReference type="Proteomes" id="UP001341281"/>
    </source>
</evidence>
<keyword evidence="2" id="KW-0812">Transmembrane</keyword>
<evidence type="ECO:0000256" key="2">
    <source>
        <dbReference type="SAM" id="Phobius"/>
    </source>
</evidence>
<evidence type="ECO:0000313" key="4">
    <source>
        <dbReference type="EMBL" id="WVZ95658.1"/>
    </source>
</evidence>
<sequence length="400" mass="41804">MVLGNVAVIVGSGIAGAVLSDLPQLKNVLSGVAKVAKKDGDSVNKSDSNNNDIVNAQLIAQVNNLRQELEYLASRPVTVISSAAKSGPGAYTITALVVAGAIGYAYIKWKGWKLSDLMFVTKRGLSDACHVVGSQLDQVSENVAGTRRHLAGRIDRVDITLDETQHIIEGTRDEVAVIHGDLTSFQEDLQSVNLVVQTLESKMGRLESSQDQTVDGIHNLCEFTRKMETVQTTNNGSNVVVGQASHGLLLSYVSSPPVVAAIGSCSSDQRIVTRATCCLPRPAAPPRLSLEAAAASASHVADQESSSPSNRAQEPSSSQSQLASVSPSSQHDGIMSSSTDQDEAAGSINNTPQPPAHSRNDPQTGGTRTTAVSRRFGGLSLSAGLGFLLSAATPAALLES</sequence>
<feature type="compositionally biased region" description="Polar residues" evidence="1">
    <location>
        <begin position="361"/>
        <end position="370"/>
    </location>
</feature>
<accession>A0AAQ3UN93</accession>
<reference evidence="4 5" key="1">
    <citation type="submission" date="2024-02" db="EMBL/GenBank/DDBJ databases">
        <title>High-quality chromosome-scale genome assembly of Pensacola bahiagrass (Paspalum notatum Flugge var. saurae).</title>
        <authorList>
            <person name="Vega J.M."/>
            <person name="Podio M."/>
            <person name="Orjuela J."/>
            <person name="Siena L.A."/>
            <person name="Pessino S.C."/>
            <person name="Combes M.C."/>
            <person name="Mariac C."/>
            <person name="Albertini E."/>
            <person name="Pupilli F."/>
            <person name="Ortiz J.P.A."/>
            <person name="Leblanc O."/>
        </authorList>
    </citation>
    <scope>NUCLEOTIDE SEQUENCE [LARGE SCALE GENOMIC DNA]</scope>
    <source>
        <strain evidence="4">R1</strain>
        <tissue evidence="4">Leaf</tissue>
    </source>
</reference>
<dbReference type="AlphaFoldDB" id="A0AAQ3UN93"/>
<dbReference type="Proteomes" id="UP001341281">
    <property type="component" value="Chromosome 10"/>
</dbReference>